<keyword evidence="1" id="KW-0813">Transport</keyword>
<dbReference type="AlphaFoldDB" id="A0A6L2R6A2"/>
<evidence type="ECO:0000313" key="6">
    <source>
        <dbReference type="Proteomes" id="UP000505077"/>
    </source>
</evidence>
<evidence type="ECO:0000256" key="1">
    <source>
        <dbReference type="ARBA" id="ARBA00022448"/>
    </source>
</evidence>
<protein>
    <submittedName>
        <fullName evidence="5">Mn2+/Zn2+ ABC transporter ATP-binding protein</fullName>
    </submittedName>
</protein>
<dbReference type="Pfam" id="PF00005">
    <property type="entry name" value="ABC_tran"/>
    <property type="match status" value="1"/>
</dbReference>
<dbReference type="InterPro" id="IPR003439">
    <property type="entry name" value="ABC_transporter-like_ATP-bd"/>
</dbReference>
<evidence type="ECO:0000256" key="3">
    <source>
        <dbReference type="ARBA" id="ARBA00022840"/>
    </source>
</evidence>
<evidence type="ECO:0000259" key="4">
    <source>
        <dbReference type="PROSITE" id="PS50893"/>
    </source>
</evidence>
<dbReference type="GO" id="GO:0016887">
    <property type="term" value="F:ATP hydrolysis activity"/>
    <property type="evidence" value="ECO:0007669"/>
    <property type="project" value="InterPro"/>
</dbReference>
<dbReference type="InterPro" id="IPR050153">
    <property type="entry name" value="Metal_Ion_Import_ABC"/>
</dbReference>
<dbReference type="Proteomes" id="UP000505077">
    <property type="component" value="Unassembled WGS sequence"/>
</dbReference>
<dbReference type="GO" id="GO:0005524">
    <property type="term" value="F:ATP binding"/>
    <property type="evidence" value="ECO:0007669"/>
    <property type="project" value="UniProtKB-KW"/>
</dbReference>
<dbReference type="PANTHER" id="PTHR42734">
    <property type="entry name" value="METAL TRANSPORT SYSTEM ATP-BINDING PROTEIN TM_0124-RELATED"/>
    <property type="match status" value="1"/>
</dbReference>
<keyword evidence="2" id="KW-0547">Nucleotide-binding</keyword>
<dbReference type="EMBL" id="BLLL01000008">
    <property type="protein sequence ID" value="GFH63059.1"/>
    <property type="molecule type" value="Genomic_DNA"/>
</dbReference>
<evidence type="ECO:0000256" key="2">
    <source>
        <dbReference type="ARBA" id="ARBA00022741"/>
    </source>
</evidence>
<dbReference type="InterPro" id="IPR027417">
    <property type="entry name" value="P-loop_NTPase"/>
</dbReference>
<dbReference type="InterPro" id="IPR003593">
    <property type="entry name" value="AAA+_ATPase"/>
</dbReference>
<proteinExistence type="predicted"/>
<name>A0A6L2R6A2_9BACT</name>
<dbReference type="SUPFAM" id="SSF52540">
    <property type="entry name" value="P-loop containing nucleoside triphosphate hydrolases"/>
    <property type="match status" value="1"/>
</dbReference>
<dbReference type="PANTHER" id="PTHR42734:SF7">
    <property type="entry name" value="ATP-BINDING COMPONENT OF ABC TRANSPORTER-RELATED"/>
    <property type="match status" value="1"/>
</dbReference>
<comment type="caution">
    <text evidence="5">The sequence shown here is derived from an EMBL/GenBank/DDBJ whole genome shotgun (WGS) entry which is preliminary data.</text>
</comment>
<sequence>MDSDRYALCPAVRFDRISVRFGQTNILENVCATVPQGGATALIGPNGAGKTTLLHCLVGTVSYNGAVVDTRPRIGYVPQQMRLDDGMPLLVGEFVSMHVHRRPLWLGRSAYARKRARDLLGMTGAGRLEAGRMGELSGGELRRVLLAAALACDPELLLLDEPAAGVDVSGERRFWEMLDAVRRQRKLTQLVVSHNLPLVARYATHVICLNKRLVAEGAPRSTLTSSTLMRLFGIPIHLYPDQCDSVEPPCPEYGAPEGESSHV</sequence>
<dbReference type="SMART" id="SM00382">
    <property type="entry name" value="AAA"/>
    <property type="match status" value="1"/>
</dbReference>
<gene>
    <name evidence="5" type="primary">znuC</name>
    <name evidence="5" type="ORF">ZNDK_0830</name>
</gene>
<dbReference type="InterPro" id="IPR017871">
    <property type="entry name" value="ABC_transporter-like_CS"/>
</dbReference>
<dbReference type="PROSITE" id="PS50893">
    <property type="entry name" value="ABC_TRANSPORTER_2"/>
    <property type="match status" value="1"/>
</dbReference>
<dbReference type="Gene3D" id="3.40.50.300">
    <property type="entry name" value="P-loop containing nucleotide triphosphate hydrolases"/>
    <property type="match status" value="1"/>
</dbReference>
<keyword evidence="3 5" id="KW-0067">ATP-binding</keyword>
<reference evidence="5 6" key="1">
    <citation type="journal article" date="2020" name="ISME J.">
        <title>Parallel Reductive Genome Evolution in Desulfovibrio Ectosymbionts Independently Acquired by Trichonympha Protists in the Termite Gut.</title>
        <authorList>
            <person name="Takeuchi M."/>
            <person name="Kuwahara H."/>
            <person name="Murakami T."/>
            <person name="Takahashi K."/>
            <person name="Kajitani R."/>
            <person name="Toyoda A."/>
            <person name="Itoh T."/>
            <person name="Ohkuma M."/>
            <person name="Hongoh Y."/>
        </authorList>
    </citation>
    <scope>NUCLEOTIDE SEQUENCE [LARGE SCALE GENOMIC DNA]</scope>
    <source>
        <strain evidence="5">ZnDsv-02</strain>
    </source>
</reference>
<feature type="domain" description="ABC transporter" evidence="4">
    <location>
        <begin position="12"/>
        <end position="236"/>
    </location>
</feature>
<organism evidence="5 6">
    <name type="scientific">Candidatus Desulfovibrio kirbyi</name>
    <dbReference type="NCBI Taxonomy" id="2696086"/>
    <lineage>
        <taxon>Bacteria</taxon>
        <taxon>Pseudomonadati</taxon>
        <taxon>Thermodesulfobacteriota</taxon>
        <taxon>Desulfovibrionia</taxon>
        <taxon>Desulfovibrionales</taxon>
        <taxon>Desulfovibrionaceae</taxon>
        <taxon>Desulfovibrio</taxon>
    </lineage>
</organism>
<evidence type="ECO:0000313" key="5">
    <source>
        <dbReference type="EMBL" id="GFH63059.1"/>
    </source>
</evidence>
<dbReference type="PROSITE" id="PS00211">
    <property type="entry name" value="ABC_TRANSPORTER_1"/>
    <property type="match status" value="1"/>
</dbReference>
<accession>A0A6L2R6A2</accession>